<evidence type="ECO:0000256" key="1">
    <source>
        <dbReference type="SAM" id="MobiDB-lite"/>
    </source>
</evidence>
<name>A0AAJ6DBV2_9MICC</name>
<accession>A0AAJ6DBV2</accession>
<sequence>MGGSPPELSIEQVLLSGPRGRRFLLEYALASELARNPVRAEGTFGHAATLASRHLEPGNNNTDAVFGEPMSDTHLVEVTPAAVAERLDAVELPDPTPQSLRQALVAAVGNARYWQEPDGEDLLAAVPEMYLGLQRVAQHVAASQLTAWWCTPVYIPAQYSVQWEDAPPPAIPDDIQAALLAARHRERTEEHAARTERDADPTANWSGEWWSHPPKTMPSSTRLLFDGSPAGLWLVEDHLGWERANSVELIVPKKASVFEIYSAADWAELCARFPLEVTAQKRHDWYRTTGRTGRWVIPDWAQVAEHYDAVHLQVGAYLAAAGVTIPVNEITGTASVIAGWNPDETYWFSSHITHSQESTCWMLEDDGTDMVWKPASTRKPHQHE</sequence>
<evidence type="ECO:0000313" key="3">
    <source>
        <dbReference type="Proteomes" id="UP001224674"/>
    </source>
</evidence>
<dbReference type="AlphaFoldDB" id="A0AAJ6DBV2"/>
<dbReference type="EMBL" id="CP122566">
    <property type="protein sequence ID" value="WGH92819.1"/>
    <property type="molecule type" value="Genomic_DNA"/>
</dbReference>
<proteinExistence type="predicted"/>
<keyword evidence="3" id="KW-1185">Reference proteome</keyword>
<organism evidence="2 3">
    <name type="scientific">Auritidibacter ignavus</name>
    <dbReference type="NCBI Taxonomy" id="678932"/>
    <lineage>
        <taxon>Bacteria</taxon>
        <taxon>Bacillati</taxon>
        <taxon>Actinomycetota</taxon>
        <taxon>Actinomycetes</taxon>
        <taxon>Micrococcales</taxon>
        <taxon>Micrococcaceae</taxon>
        <taxon>Auritidibacter</taxon>
    </lineage>
</organism>
<dbReference type="Proteomes" id="UP001224674">
    <property type="component" value="Chromosome"/>
</dbReference>
<feature type="compositionally biased region" description="Basic and acidic residues" evidence="1">
    <location>
        <begin position="188"/>
        <end position="200"/>
    </location>
</feature>
<feature type="region of interest" description="Disordered" evidence="1">
    <location>
        <begin position="188"/>
        <end position="211"/>
    </location>
</feature>
<reference evidence="2 3" key="1">
    <citation type="submission" date="2023-03" db="EMBL/GenBank/DDBJ databases">
        <title>Complete genome sequences of several Auritidibacter ignavus strains isolated from ear infections.</title>
        <authorList>
            <person name="Baehr T."/>
            <person name="Baumhoegger A.M."/>
        </authorList>
    </citation>
    <scope>NUCLEOTIDE SEQUENCE [LARGE SCALE GENOMIC DNA]</scope>
    <source>
        <strain evidence="2 3">BABAE-6</strain>
    </source>
</reference>
<protein>
    <submittedName>
        <fullName evidence="2">Uncharacterized protein</fullName>
    </submittedName>
</protein>
<dbReference type="RefSeq" id="WP_279674740.1">
    <property type="nucleotide sequence ID" value="NZ_CP122566.1"/>
</dbReference>
<gene>
    <name evidence="2" type="ORF">QDX21_11040</name>
</gene>
<evidence type="ECO:0000313" key="2">
    <source>
        <dbReference type="EMBL" id="WGH92819.1"/>
    </source>
</evidence>